<dbReference type="AlphaFoldDB" id="X0UGM2"/>
<dbReference type="FunFam" id="3.30.300.130:FF:000003">
    <property type="entry name" value="NifU-like protein 3, chloroplastic"/>
    <property type="match status" value="1"/>
</dbReference>
<dbReference type="EMBL" id="BARS01014964">
    <property type="protein sequence ID" value="GAF98446.1"/>
    <property type="molecule type" value="Genomic_DNA"/>
</dbReference>
<dbReference type="GO" id="GO:0005198">
    <property type="term" value="F:structural molecule activity"/>
    <property type="evidence" value="ECO:0007669"/>
    <property type="project" value="UniProtKB-ARBA"/>
</dbReference>
<dbReference type="PANTHER" id="PTHR11178">
    <property type="entry name" value="IRON-SULFUR CLUSTER SCAFFOLD PROTEIN NFU-RELATED"/>
    <property type="match status" value="1"/>
</dbReference>
<proteinExistence type="inferred from homology"/>
<dbReference type="SUPFAM" id="SSF117916">
    <property type="entry name" value="Fe-S cluster assembly (FSCA) domain-like"/>
    <property type="match status" value="1"/>
</dbReference>
<comment type="caution">
    <text evidence="3">The sequence shown here is derived from an EMBL/GenBank/DDBJ whole genome shotgun (WGS) entry which is preliminary data.</text>
</comment>
<protein>
    <recommendedName>
        <fullName evidence="2">NIF system FeS cluster assembly NifU C-terminal domain-containing protein</fullName>
    </recommendedName>
</protein>
<organism evidence="3">
    <name type="scientific">marine sediment metagenome</name>
    <dbReference type="NCBI Taxonomy" id="412755"/>
    <lineage>
        <taxon>unclassified sequences</taxon>
        <taxon>metagenomes</taxon>
        <taxon>ecological metagenomes</taxon>
    </lineage>
</organism>
<evidence type="ECO:0000259" key="2">
    <source>
        <dbReference type="Pfam" id="PF01106"/>
    </source>
</evidence>
<dbReference type="Pfam" id="PF01106">
    <property type="entry name" value="NifU"/>
    <property type="match status" value="1"/>
</dbReference>
<reference evidence="3" key="1">
    <citation type="journal article" date="2014" name="Front. Microbiol.">
        <title>High frequency of phylogenetically diverse reductive dehalogenase-homologous genes in deep subseafloor sedimentary metagenomes.</title>
        <authorList>
            <person name="Kawai M."/>
            <person name="Futagami T."/>
            <person name="Toyoda A."/>
            <person name="Takaki Y."/>
            <person name="Nishi S."/>
            <person name="Hori S."/>
            <person name="Arai W."/>
            <person name="Tsubouchi T."/>
            <person name="Morono Y."/>
            <person name="Uchiyama I."/>
            <person name="Ito T."/>
            <person name="Fujiyama A."/>
            <person name="Inagaki F."/>
            <person name="Takami H."/>
        </authorList>
    </citation>
    <scope>NUCLEOTIDE SEQUENCE</scope>
    <source>
        <strain evidence="3">Expedition CK06-06</strain>
    </source>
</reference>
<evidence type="ECO:0000313" key="3">
    <source>
        <dbReference type="EMBL" id="GAF98446.1"/>
    </source>
</evidence>
<gene>
    <name evidence="3" type="ORF">S01H1_24843</name>
</gene>
<comment type="similarity">
    <text evidence="1">Belongs to the NifU family.</text>
</comment>
<feature type="domain" description="NIF system FeS cluster assembly NifU C-terminal" evidence="2">
    <location>
        <begin position="5"/>
        <end position="70"/>
    </location>
</feature>
<accession>X0UGM2</accession>
<dbReference type="GO" id="GO:0009536">
    <property type="term" value="C:plastid"/>
    <property type="evidence" value="ECO:0007669"/>
    <property type="project" value="UniProtKB-ARBA"/>
</dbReference>
<dbReference type="Gene3D" id="3.30.300.130">
    <property type="entry name" value="Fe-S cluster assembly (FSCA)"/>
    <property type="match status" value="1"/>
</dbReference>
<dbReference type="GO" id="GO:0005506">
    <property type="term" value="F:iron ion binding"/>
    <property type="evidence" value="ECO:0007669"/>
    <property type="project" value="InterPro"/>
</dbReference>
<name>X0UGM2_9ZZZZ</name>
<dbReference type="InterPro" id="IPR001075">
    <property type="entry name" value="NIF_FeS_clus_asmbl_NifU_C"/>
</dbReference>
<dbReference type="GO" id="GO:0016226">
    <property type="term" value="P:iron-sulfur cluster assembly"/>
    <property type="evidence" value="ECO:0007669"/>
    <property type="project" value="InterPro"/>
</dbReference>
<dbReference type="GO" id="GO:0051536">
    <property type="term" value="F:iron-sulfur cluster binding"/>
    <property type="evidence" value="ECO:0007669"/>
    <property type="project" value="InterPro"/>
</dbReference>
<dbReference type="InterPro" id="IPR034904">
    <property type="entry name" value="FSCA_dom_sf"/>
</dbReference>
<sequence length="72" mass="7704">MREKVQAALEQVRPTLLADGGDVQLIDVKDGVVTLRLTGACGGCPMASMTLRDGIERVLKEQVPEVKEVVAV</sequence>
<evidence type="ECO:0000256" key="1">
    <source>
        <dbReference type="ARBA" id="ARBA00006420"/>
    </source>
</evidence>